<dbReference type="EnsemblPlants" id="PGSC0003DMT400086559">
    <property type="protein sequence ID" value="PGSC0003DMT400086559"/>
    <property type="gene ID" value="PGSC0003DMG400036130"/>
</dbReference>
<sequence length="168" mass="18648">MERIPETYNEEMTKEFYVSYSATVQNSISKLAKPVAKPPLQSTLVWGFQVDISEATIRCFIYAPTHTLPINTAEYDYKMGIIQSGSFQRDRPAPTIDVTTFQMELASLRADVAALLGLADEVPESVSMVPENEVVMNALFGNTMPLPDPFRAAGKCHHSDHTSDMDEA</sequence>
<keyword evidence="2" id="KW-1185">Reference proteome</keyword>
<name>M1DC09_SOLTU</name>
<evidence type="ECO:0000313" key="2">
    <source>
        <dbReference type="Proteomes" id="UP000011115"/>
    </source>
</evidence>
<dbReference type="AlphaFoldDB" id="M1DC09"/>
<proteinExistence type="predicted"/>
<dbReference type="Gramene" id="PGSC0003DMT400086559">
    <property type="protein sequence ID" value="PGSC0003DMT400086559"/>
    <property type="gene ID" value="PGSC0003DMG400036130"/>
</dbReference>
<dbReference type="InParanoid" id="M1DC09"/>
<evidence type="ECO:0000313" key="1">
    <source>
        <dbReference type="EnsemblPlants" id="PGSC0003DMT400086559"/>
    </source>
</evidence>
<protein>
    <submittedName>
        <fullName evidence="1">Integrase core domain containing protein</fullName>
    </submittedName>
</protein>
<dbReference type="Proteomes" id="UP000011115">
    <property type="component" value="Unassembled WGS sequence"/>
</dbReference>
<accession>M1DC09</accession>
<reference evidence="2" key="1">
    <citation type="journal article" date="2011" name="Nature">
        <title>Genome sequence and analysis of the tuber crop potato.</title>
        <authorList>
            <consortium name="The Potato Genome Sequencing Consortium"/>
        </authorList>
    </citation>
    <scope>NUCLEOTIDE SEQUENCE [LARGE SCALE GENOMIC DNA]</scope>
    <source>
        <strain evidence="2">cv. DM1-3 516 R44</strain>
    </source>
</reference>
<organism evidence="1 2">
    <name type="scientific">Solanum tuberosum</name>
    <name type="common">Potato</name>
    <dbReference type="NCBI Taxonomy" id="4113"/>
    <lineage>
        <taxon>Eukaryota</taxon>
        <taxon>Viridiplantae</taxon>
        <taxon>Streptophyta</taxon>
        <taxon>Embryophyta</taxon>
        <taxon>Tracheophyta</taxon>
        <taxon>Spermatophyta</taxon>
        <taxon>Magnoliopsida</taxon>
        <taxon>eudicotyledons</taxon>
        <taxon>Gunneridae</taxon>
        <taxon>Pentapetalae</taxon>
        <taxon>asterids</taxon>
        <taxon>lamiids</taxon>
        <taxon>Solanales</taxon>
        <taxon>Solanaceae</taxon>
        <taxon>Solanoideae</taxon>
        <taxon>Solaneae</taxon>
        <taxon>Solanum</taxon>
    </lineage>
</organism>
<dbReference type="HOGENOM" id="CLU_028647_0_4_1"/>
<dbReference type="PaxDb" id="4113-PGSC0003DMT400086559"/>
<reference evidence="1" key="2">
    <citation type="submission" date="2015-06" db="UniProtKB">
        <authorList>
            <consortium name="EnsemblPlants"/>
        </authorList>
    </citation>
    <scope>IDENTIFICATION</scope>
    <source>
        <strain evidence="1">DM1-3 516 R44</strain>
    </source>
</reference>